<keyword evidence="2" id="KW-0378">Hydrolase</keyword>
<dbReference type="Pfam" id="PF13419">
    <property type="entry name" value="HAD_2"/>
    <property type="match status" value="1"/>
</dbReference>
<dbReference type="GO" id="GO:0006281">
    <property type="term" value="P:DNA repair"/>
    <property type="evidence" value="ECO:0007669"/>
    <property type="project" value="TreeGrafter"/>
</dbReference>
<reference evidence="2 3" key="1">
    <citation type="submission" date="2018-10" db="EMBL/GenBank/DDBJ databases">
        <title>Co-occurring genomic capacity for anaerobic methane metabolism and dissimilatory sulfite reduction discovered in the Korarchaeota.</title>
        <authorList>
            <person name="Mckay L.J."/>
            <person name="Dlakic M."/>
            <person name="Fields M.W."/>
            <person name="Delmont T.O."/>
            <person name="Eren A.M."/>
            <person name="Jay Z.J."/>
            <person name="Klingelsmith K.B."/>
            <person name="Rusch D.B."/>
            <person name="Inskeep W.P."/>
        </authorList>
    </citation>
    <scope>NUCLEOTIDE SEQUENCE [LARGE SCALE GENOMIC DNA]</scope>
    <source>
        <strain evidence="2 3">MDKW</strain>
    </source>
</reference>
<dbReference type="InterPro" id="IPR023198">
    <property type="entry name" value="PGP-like_dom2"/>
</dbReference>
<comment type="similarity">
    <text evidence="1">Belongs to the HAD-like hydrolase superfamily.</text>
</comment>
<dbReference type="InterPro" id="IPR050155">
    <property type="entry name" value="HAD-like_hydrolase_sf"/>
</dbReference>
<evidence type="ECO:0000256" key="1">
    <source>
        <dbReference type="ARBA" id="ARBA00007958"/>
    </source>
</evidence>
<protein>
    <submittedName>
        <fullName evidence="2">HAD family hydrolase</fullName>
    </submittedName>
</protein>
<dbReference type="PRINTS" id="PR00413">
    <property type="entry name" value="HADHALOGNASE"/>
</dbReference>
<dbReference type="NCBIfam" id="TIGR01549">
    <property type="entry name" value="HAD-SF-IA-v1"/>
    <property type="match status" value="1"/>
</dbReference>
<dbReference type="PANTHER" id="PTHR43434:SF1">
    <property type="entry name" value="PHOSPHOGLYCOLATE PHOSPHATASE"/>
    <property type="match status" value="1"/>
</dbReference>
<dbReference type="SUPFAM" id="SSF56784">
    <property type="entry name" value="HAD-like"/>
    <property type="match status" value="1"/>
</dbReference>
<evidence type="ECO:0000313" key="2">
    <source>
        <dbReference type="EMBL" id="RSN76285.1"/>
    </source>
</evidence>
<organism evidence="2 3">
    <name type="scientific">Candidatus Methanodesulfokora washburnensis</name>
    <dbReference type="NCBI Taxonomy" id="2478471"/>
    <lineage>
        <taxon>Archaea</taxon>
        <taxon>Thermoproteota</taxon>
        <taxon>Candidatus Korarchaeia</taxon>
        <taxon>Candidatus Korarchaeia incertae sedis</taxon>
        <taxon>Candidatus Methanodesulfokora</taxon>
    </lineage>
</organism>
<evidence type="ECO:0000313" key="3">
    <source>
        <dbReference type="Proteomes" id="UP000277582"/>
    </source>
</evidence>
<keyword evidence="3" id="KW-1185">Reference proteome</keyword>
<dbReference type="SFLD" id="SFLDS00003">
    <property type="entry name" value="Haloacid_Dehalogenase"/>
    <property type="match status" value="1"/>
</dbReference>
<accession>A0A429GR05</accession>
<dbReference type="InterPro" id="IPR006439">
    <property type="entry name" value="HAD-SF_hydro_IA"/>
</dbReference>
<dbReference type="Proteomes" id="UP000277582">
    <property type="component" value="Unassembled WGS sequence"/>
</dbReference>
<dbReference type="AlphaFoldDB" id="A0A429GR05"/>
<dbReference type="Gene3D" id="3.40.50.1000">
    <property type="entry name" value="HAD superfamily/HAD-like"/>
    <property type="match status" value="1"/>
</dbReference>
<dbReference type="EMBL" id="RCOS01000062">
    <property type="protein sequence ID" value="RSN76285.1"/>
    <property type="molecule type" value="Genomic_DNA"/>
</dbReference>
<comment type="caution">
    <text evidence="2">The sequence shown here is derived from an EMBL/GenBank/DDBJ whole genome shotgun (WGS) entry which is preliminary data.</text>
</comment>
<dbReference type="PANTHER" id="PTHR43434">
    <property type="entry name" value="PHOSPHOGLYCOLATE PHOSPHATASE"/>
    <property type="match status" value="1"/>
</dbReference>
<dbReference type="OrthoDB" id="31229at2157"/>
<dbReference type="NCBIfam" id="TIGR01509">
    <property type="entry name" value="HAD-SF-IA-v3"/>
    <property type="match status" value="1"/>
</dbReference>
<gene>
    <name evidence="2" type="ORF">D6D85_04880</name>
</gene>
<sequence length="209" mass="23535">MELVIFDLDGTLIDSRFDRVGARLSIIELFKERGVDPSSLRIEDPLQKYVDLAIRKGLLREVETILEDYEIIAFSQSEPKDGLYDVLDFISRRGFKMGLLTNAGRKATDYALVRFDLKGYFSAVVTRDDCRRMKPYPDGIILMISMLGCDRRKTVFVGDTAQDVEAARSAGVMSVALLDGAGKPDEIEISRPDYTVKSIKELLNLPIFI</sequence>
<proteinExistence type="inferred from homology"/>
<dbReference type="InterPro" id="IPR036412">
    <property type="entry name" value="HAD-like_sf"/>
</dbReference>
<name>A0A429GR05_9CREN</name>
<dbReference type="RefSeq" id="WP_125670908.1">
    <property type="nucleotide sequence ID" value="NZ_RCOS01000062.1"/>
</dbReference>
<dbReference type="InterPro" id="IPR023214">
    <property type="entry name" value="HAD_sf"/>
</dbReference>
<dbReference type="GO" id="GO:0008967">
    <property type="term" value="F:phosphoglycolate phosphatase activity"/>
    <property type="evidence" value="ECO:0007669"/>
    <property type="project" value="TreeGrafter"/>
</dbReference>
<dbReference type="Gene3D" id="1.10.150.240">
    <property type="entry name" value="Putative phosphatase, domain 2"/>
    <property type="match status" value="1"/>
</dbReference>
<dbReference type="SFLD" id="SFLDG01129">
    <property type="entry name" value="C1.5:_HAD__Beta-PGM__Phosphata"/>
    <property type="match status" value="1"/>
</dbReference>
<dbReference type="InterPro" id="IPR041492">
    <property type="entry name" value="HAD_2"/>
</dbReference>